<dbReference type="GO" id="GO:0046872">
    <property type="term" value="F:metal ion binding"/>
    <property type="evidence" value="ECO:0007669"/>
    <property type="project" value="UniProtKB-KW"/>
</dbReference>
<dbReference type="Proteomes" id="UP000636264">
    <property type="component" value="Unassembled WGS sequence"/>
</dbReference>
<evidence type="ECO:0000256" key="1">
    <source>
        <dbReference type="ARBA" id="ARBA00001947"/>
    </source>
</evidence>
<dbReference type="InterPro" id="IPR008567">
    <property type="entry name" value="BKACE"/>
</dbReference>
<evidence type="ECO:0000256" key="4">
    <source>
        <dbReference type="ARBA" id="ARBA00022833"/>
    </source>
</evidence>
<dbReference type="Gene3D" id="3.20.20.70">
    <property type="entry name" value="Aldolase class I"/>
    <property type="match status" value="1"/>
</dbReference>
<sequence length="279" mass="30232">MQNIIPALAPVPIAVAPNGGRRTKADHPALPITPADLARTAAECLEAGAAMIHVHVRDQEQQHLLDADAYRQAIDAIRAEVGQRMVIQITSESLGQYGPEEQMEVVRAVRPEAVSLALREILPSDSGEAAFAEFLQWLKAEHVVPQFILYSPEEATKLDDLRKRGVVPFDEPPVLYVLGRYTKTQTSLPADLLPFLADGQPAFKRFMVCAFGRFEASCTVAAALFGGGLRVGFENNLFLPDGSTASRNSDLVATAASALKTLGITPMTGEDLRQDWATI</sequence>
<gene>
    <name evidence="5" type="ORF">GCM10011385_21030</name>
</gene>
<dbReference type="InterPro" id="IPR013785">
    <property type="entry name" value="Aldolase_TIM"/>
</dbReference>
<keyword evidence="2" id="KW-0808">Transferase</keyword>
<proteinExistence type="predicted"/>
<dbReference type="RefSeq" id="WP_188721009.1">
    <property type="nucleotide sequence ID" value="NZ_BMIF01000005.1"/>
</dbReference>
<reference evidence="5" key="2">
    <citation type="submission" date="2020-09" db="EMBL/GenBank/DDBJ databases">
        <authorList>
            <person name="Sun Q."/>
            <person name="Zhou Y."/>
        </authorList>
    </citation>
    <scope>NUCLEOTIDE SEQUENCE</scope>
    <source>
        <strain evidence="5">CGMCC 1.15320</strain>
    </source>
</reference>
<dbReference type="GO" id="GO:0043720">
    <property type="term" value="F:3-keto-5-aminohexanoate cleavage activity"/>
    <property type="evidence" value="ECO:0007669"/>
    <property type="project" value="InterPro"/>
</dbReference>
<evidence type="ECO:0000256" key="3">
    <source>
        <dbReference type="ARBA" id="ARBA00022723"/>
    </source>
</evidence>
<organism evidence="5 6">
    <name type="scientific">Nitratireductor aestuarii</name>
    <dbReference type="NCBI Taxonomy" id="1735103"/>
    <lineage>
        <taxon>Bacteria</taxon>
        <taxon>Pseudomonadati</taxon>
        <taxon>Pseudomonadota</taxon>
        <taxon>Alphaproteobacteria</taxon>
        <taxon>Hyphomicrobiales</taxon>
        <taxon>Phyllobacteriaceae</taxon>
        <taxon>Nitratireductor</taxon>
    </lineage>
</organism>
<comment type="caution">
    <text evidence="5">The sequence shown here is derived from an EMBL/GenBank/DDBJ whole genome shotgun (WGS) entry which is preliminary data.</text>
</comment>
<accession>A0A916W5C6</accession>
<dbReference type="PANTHER" id="PTHR37418:SF2">
    <property type="entry name" value="3-KETO-5-AMINOHEXANOATE CLEAVAGE ENZYME"/>
    <property type="match status" value="1"/>
</dbReference>
<dbReference type="Pfam" id="PF05853">
    <property type="entry name" value="BKACE"/>
    <property type="match status" value="1"/>
</dbReference>
<keyword evidence="6" id="KW-1185">Reference proteome</keyword>
<reference evidence="5" key="1">
    <citation type="journal article" date="2014" name="Int. J. Syst. Evol. Microbiol.">
        <title>Complete genome sequence of Corynebacterium casei LMG S-19264T (=DSM 44701T), isolated from a smear-ripened cheese.</title>
        <authorList>
            <consortium name="US DOE Joint Genome Institute (JGI-PGF)"/>
            <person name="Walter F."/>
            <person name="Albersmeier A."/>
            <person name="Kalinowski J."/>
            <person name="Ruckert C."/>
        </authorList>
    </citation>
    <scope>NUCLEOTIDE SEQUENCE</scope>
    <source>
        <strain evidence="5">CGMCC 1.15320</strain>
    </source>
</reference>
<evidence type="ECO:0000256" key="2">
    <source>
        <dbReference type="ARBA" id="ARBA00022679"/>
    </source>
</evidence>
<protein>
    <submittedName>
        <fullName evidence="5">3-keto-5-aminohexanoate cleavage enzyme</fullName>
    </submittedName>
</protein>
<evidence type="ECO:0000313" key="6">
    <source>
        <dbReference type="Proteomes" id="UP000636264"/>
    </source>
</evidence>
<comment type="cofactor">
    <cofactor evidence="1">
        <name>Zn(2+)</name>
        <dbReference type="ChEBI" id="CHEBI:29105"/>
    </cofactor>
</comment>
<keyword evidence="3" id="KW-0479">Metal-binding</keyword>
<dbReference type="AlphaFoldDB" id="A0A916W5C6"/>
<evidence type="ECO:0000313" key="5">
    <source>
        <dbReference type="EMBL" id="GGA66928.1"/>
    </source>
</evidence>
<dbReference type="PANTHER" id="PTHR37418">
    <property type="entry name" value="3-KETO-5-AMINOHEXANOATE CLEAVAGE ENZYME-RELATED"/>
    <property type="match status" value="1"/>
</dbReference>
<dbReference type="EMBL" id="BMIF01000005">
    <property type="protein sequence ID" value="GGA66928.1"/>
    <property type="molecule type" value="Genomic_DNA"/>
</dbReference>
<name>A0A916W5C6_9HYPH</name>
<keyword evidence="4" id="KW-0862">Zinc</keyword>